<evidence type="ECO:0000313" key="3">
    <source>
        <dbReference type="EMBL" id="SFO38293.1"/>
    </source>
</evidence>
<sequence>MTDPRRDLLPMREAQHSFDVVLRGYDRHQVAETIERLEADIRVALADRDAAAARVSDLAGQLSAMHAEIDELRRKAANQGPATFENMSGRISHMLRLAEEEAAEIRSTAEQEARALREQTAAEERAMLERHAAGQAEVERMLAEARQNAEQIASKAQIRADELVTKAQEKVARLEAESHARRTKVEEDFEIAQRARRMDAARLEEERERASIQAAQERVAAAEAHAARVVGEAEASAAAIRRVRDELTARLTEARRVLTALPDLADRPQQRPGVPQQVQQQGQHPQAPSQPGQQQRPGATEEVRVQRREPEGPQTAVQPVAGPPTAVQPAVGPQTAVQRAVGPQTGGQPAGTRPSPHPRGPETPARGAGEAAAAQQPTRSPASSPQPPAPQSPSAQAPSTQPAAPQPETPSSEQTQQIRPVHTSGQDEGRHSGGSTRVTEQARPAEDAPAPEGPPTLVQPAASPRDTGSQPAVPGRR</sequence>
<name>A0A1I5GQS6_9ACTN</name>
<evidence type="ECO:0000313" key="4">
    <source>
        <dbReference type="Proteomes" id="UP000183642"/>
    </source>
</evidence>
<proteinExistence type="predicted"/>
<feature type="compositionally biased region" description="Basic and acidic residues" evidence="2">
    <location>
        <begin position="299"/>
        <end position="311"/>
    </location>
</feature>
<reference evidence="4" key="1">
    <citation type="submission" date="2016-10" db="EMBL/GenBank/DDBJ databases">
        <authorList>
            <person name="Varghese N."/>
            <person name="Submissions S."/>
        </authorList>
    </citation>
    <scope>NUCLEOTIDE SEQUENCE [LARGE SCALE GENOMIC DNA]</scope>
    <source>
        <strain evidence="4">DSM 43161</strain>
    </source>
</reference>
<dbReference type="EMBL" id="FOWE01000007">
    <property type="protein sequence ID" value="SFO38293.1"/>
    <property type="molecule type" value="Genomic_DNA"/>
</dbReference>
<feature type="compositionally biased region" description="Low complexity" evidence="2">
    <location>
        <begin position="362"/>
        <end position="383"/>
    </location>
</feature>
<feature type="compositionally biased region" description="Low complexity" evidence="2">
    <location>
        <begin position="392"/>
        <end position="403"/>
    </location>
</feature>
<evidence type="ECO:0000256" key="1">
    <source>
        <dbReference type="SAM" id="Coils"/>
    </source>
</evidence>
<dbReference type="OrthoDB" id="3576986at2"/>
<protein>
    <recommendedName>
        <fullName evidence="5">DivIVA protein</fullName>
    </recommendedName>
</protein>
<feature type="compositionally biased region" description="Low complexity" evidence="2">
    <location>
        <begin position="270"/>
        <end position="298"/>
    </location>
</feature>
<evidence type="ECO:0008006" key="5">
    <source>
        <dbReference type="Google" id="ProtNLM"/>
    </source>
</evidence>
<feature type="region of interest" description="Disordered" evidence="2">
    <location>
        <begin position="260"/>
        <end position="477"/>
    </location>
</feature>
<evidence type="ECO:0000256" key="2">
    <source>
        <dbReference type="SAM" id="MobiDB-lite"/>
    </source>
</evidence>
<accession>A0A1I5GQS6</accession>
<dbReference type="Proteomes" id="UP000183642">
    <property type="component" value="Unassembled WGS sequence"/>
</dbReference>
<organism evidence="3 4">
    <name type="scientific">Geodermatophilus obscurus</name>
    <dbReference type="NCBI Taxonomy" id="1861"/>
    <lineage>
        <taxon>Bacteria</taxon>
        <taxon>Bacillati</taxon>
        <taxon>Actinomycetota</taxon>
        <taxon>Actinomycetes</taxon>
        <taxon>Geodermatophilales</taxon>
        <taxon>Geodermatophilaceae</taxon>
        <taxon>Geodermatophilus</taxon>
    </lineage>
</organism>
<feature type="compositionally biased region" description="Polar residues" evidence="2">
    <location>
        <begin position="413"/>
        <end position="424"/>
    </location>
</feature>
<keyword evidence="1" id="KW-0175">Coiled coil</keyword>
<gene>
    <name evidence="3" type="ORF">SAMN05660359_03040</name>
</gene>
<dbReference type="AlphaFoldDB" id="A0A1I5GQS6"/>
<dbReference type="RefSeq" id="WP_075014373.1">
    <property type="nucleotide sequence ID" value="NZ_FOWE01000007.1"/>
</dbReference>
<feature type="coiled-coil region" evidence="1">
    <location>
        <begin position="34"/>
        <end position="225"/>
    </location>
</feature>
<keyword evidence="4" id="KW-1185">Reference proteome</keyword>